<keyword evidence="3" id="KW-1185">Reference proteome</keyword>
<evidence type="ECO:0000256" key="1">
    <source>
        <dbReference type="SAM" id="MobiDB-lite"/>
    </source>
</evidence>
<accession>A0ABV5SPT7</accession>
<dbReference type="RefSeq" id="WP_157423086.1">
    <property type="nucleotide sequence ID" value="NZ_BAAANI010000006.1"/>
</dbReference>
<sequence>MTEIGDAAQKRLDEIREDNDGQWGPAFQDEPSAFVDGFEAGALWMADALADWIRGDANRSAIAQRAHDDAEGIEPVGTSTPNEVEWYQAGNWAHSRLRARARELGGIIPQPTPEPDTTEEDDCG</sequence>
<name>A0ABV5SPT7_9MICO</name>
<comment type="caution">
    <text evidence="2">The sequence shown here is derived from an EMBL/GenBank/DDBJ whole genome shotgun (WGS) entry which is preliminary data.</text>
</comment>
<proteinExistence type="predicted"/>
<feature type="region of interest" description="Disordered" evidence="1">
    <location>
        <begin position="104"/>
        <end position="124"/>
    </location>
</feature>
<evidence type="ECO:0000313" key="2">
    <source>
        <dbReference type="EMBL" id="MFB9641491.1"/>
    </source>
</evidence>
<organism evidence="2 3">
    <name type="scientific">Agromyces lapidis</name>
    <dbReference type="NCBI Taxonomy" id="279574"/>
    <lineage>
        <taxon>Bacteria</taxon>
        <taxon>Bacillati</taxon>
        <taxon>Actinomycetota</taxon>
        <taxon>Actinomycetes</taxon>
        <taxon>Micrococcales</taxon>
        <taxon>Microbacteriaceae</taxon>
        <taxon>Agromyces</taxon>
    </lineage>
</organism>
<gene>
    <name evidence="2" type="ORF">ACFFQV_04205</name>
</gene>
<feature type="region of interest" description="Disordered" evidence="1">
    <location>
        <begin position="1"/>
        <end position="30"/>
    </location>
</feature>
<evidence type="ECO:0000313" key="3">
    <source>
        <dbReference type="Proteomes" id="UP001589667"/>
    </source>
</evidence>
<reference evidence="2 3" key="1">
    <citation type="submission" date="2024-09" db="EMBL/GenBank/DDBJ databases">
        <authorList>
            <person name="Sun Q."/>
            <person name="Mori K."/>
        </authorList>
    </citation>
    <scope>NUCLEOTIDE SEQUENCE [LARGE SCALE GENOMIC DNA]</scope>
    <source>
        <strain evidence="2 3">JCM 14321</strain>
    </source>
</reference>
<protein>
    <submittedName>
        <fullName evidence="2">Uncharacterized protein</fullName>
    </submittedName>
</protein>
<dbReference type="Proteomes" id="UP001589667">
    <property type="component" value="Unassembled WGS sequence"/>
</dbReference>
<dbReference type="EMBL" id="JBHMBL010000001">
    <property type="protein sequence ID" value="MFB9641491.1"/>
    <property type="molecule type" value="Genomic_DNA"/>
</dbReference>